<organism evidence="1">
    <name type="scientific">Arundo donax</name>
    <name type="common">Giant reed</name>
    <name type="synonym">Donax arundinaceus</name>
    <dbReference type="NCBI Taxonomy" id="35708"/>
    <lineage>
        <taxon>Eukaryota</taxon>
        <taxon>Viridiplantae</taxon>
        <taxon>Streptophyta</taxon>
        <taxon>Embryophyta</taxon>
        <taxon>Tracheophyta</taxon>
        <taxon>Spermatophyta</taxon>
        <taxon>Magnoliopsida</taxon>
        <taxon>Liliopsida</taxon>
        <taxon>Poales</taxon>
        <taxon>Poaceae</taxon>
        <taxon>PACMAD clade</taxon>
        <taxon>Arundinoideae</taxon>
        <taxon>Arundineae</taxon>
        <taxon>Arundo</taxon>
    </lineage>
</organism>
<dbReference type="EMBL" id="GBRH01168693">
    <property type="protein sequence ID" value="JAE29203.1"/>
    <property type="molecule type" value="Transcribed_RNA"/>
</dbReference>
<name>A0A0A9H8H2_ARUDO</name>
<evidence type="ECO:0000313" key="1">
    <source>
        <dbReference type="EMBL" id="JAE29203.1"/>
    </source>
</evidence>
<sequence>MVKIYSSFNESYAAWFIELKKQQMTFYGNNAHQLYKSINECTFRLPY</sequence>
<proteinExistence type="predicted"/>
<protein>
    <submittedName>
        <fullName evidence="1">Uncharacterized protein</fullName>
    </submittedName>
</protein>
<reference evidence="1" key="1">
    <citation type="submission" date="2014-09" db="EMBL/GenBank/DDBJ databases">
        <authorList>
            <person name="Magalhaes I.L.F."/>
            <person name="Oliveira U."/>
            <person name="Santos F.R."/>
            <person name="Vidigal T.H.D.A."/>
            <person name="Brescovit A.D."/>
            <person name="Santos A.J."/>
        </authorList>
    </citation>
    <scope>NUCLEOTIDE SEQUENCE</scope>
    <source>
        <tissue evidence="1">Shoot tissue taken approximately 20 cm above the soil surface</tissue>
    </source>
</reference>
<dbReference type="AlphaFoldDB" id="A0A0A9H8H2"/>
<reference evidence="1" key="2">
    <citation type="journal article" date="2015" name="Data Brief">
        <title>Shoot transcriptome of the giant reed, Arundo donax.</title>
        <authorList>
            <person name="Barrero R.A."/>
            <person name="Guerrero F.D."/>
            <person name="Moolhuijzen P."/>
            <person name="Goolsby J.A."/>
            <person name="Tidwell J."/>
            <person name="Bellgard S.E."/>
            <person name="Bellgard M.I."/>
        </authorList>
    </citation>
    <scope>NUCLEOTIDE SEQUENCE</scope>
    <source>
        <tissue evidence="1">Shoot tissue taken approximately 20 cm above the soil surface</tissue>
    </source>
</reference>
<accession>A0A0A9H8H2</accession>